<dbReference type="STRING" id="3635.A0A1U8LPC4"/>
<dbReference type="PANTHER" id="PTHR34683">
    <property type="entry name" value="EXPRESSED PROTEIN-RELATED"/>
    <property type="match status" value="1"/>
</dbReference>
<proteinExistence type="predicted"/>
<organism evidence="2 3">
    <name type="scientific">Gossypium hirsutum</name>
    <name type="common">Upland cotton</name>
    <name type="synonym">Gossypium mexicanum</name>
    <dbReference type="NCBI Taxonomy" id="3635"/>
    <lineage>
        <taxon>Eukaryota</taxon>
        <taxon>Viridiplantae</taxon>
        <taxon>Streptophyta</taxon>
        <taxon>Embryophyta</taxon>
        <taxon>Tracheophyta</taxon>
        <taxon>Spermatophyta</taxon>
        <taxon>Magnoliopsida</taxon>
        <taxon>eudicotyledons</taxon>
        <taxon>Gunneridae</taxon>
        <taxon>Pentapetalae</taxon>
        <taxon>rosids</taxon>
        <taxon>malvids</taxon>
        <taxon>Malvales</taxon>
        <taxon>Malvaceae</taxon>
        <taxon>Malvoideae</taxon>
        <taxon>Gossypium</taxon>
    </lineage>
</organism>
<dbReference type="OMA" id="WESRKTN"/>
<dbReference type="PANTHER" id="PTHR34683:SF3">
    <property type="entry name" value="CASP-LIKE PROTEIN"/>
    <property type="match status" value="1"/>
</dbReference>
<sequence length="126" mass="13783">MNSQKGREKKGKAGGREPAKFVGFHPFVIGASKKTTFYLSFDRRYRKKTGKMKGSGPLVATVLVASTVALTSSSSAGVQHVSFSPTSSNQESQNSASRNRTALEREKFAPRFDGLRFIETLVTAHR</sequence>
<accession>A0A1U8LPC4</accession>
<protein>
    <submittedName>
        <fullName evidence="3">Uncharacterized protein</fullName>
    </submittedName>
</protein>
<reference evidence="2" key="1">
    <citation type="journal article" date="2020" name="Nat. Genet.">
        <title>Genomic diversifications of five Gossypium allopolyploid species and their impact on cotton improvement.</title>
        <authorList>
            <person name="Chen Z.J."/>
            <person name="Sreedasyam A."/>
            <person name="Ando A."/>
            <person name="Song Q."/>
            <person name="De Santiago L.M."/>
            <person name="Hulse-Kemp A.M."/>
            <person name="Ding M."/>
            <person name="Ye W."/>
            <person name="Kirkbride R.C."/>
            <person name="Jenkins J."/>
            <person name="Plott C."/>
            <person name="Lovell J."/>
            <person name="Lin Y.M."/>
            <person name="Vaughn R."/>
            <person name="Liu B."/>
            <person name="Simpson S."/>
            <person name="Scheffler B.E."/>
            <person name="Wen L."/>
            <person name="Saski C.A."/>
            <person name="Grover C.E."/>
            <person name="Hu G."/>
            <person name="Conover J.L."/>
            <person name="Carlson J.W."/>
            <person name="Shu S."/>
            <person name="Boston L.B."/>
            <person name="Williams M."/>
            <person name="Peterson D.G."/>
            <person name="McGee K."/>
            <person name="Jones D.C."/>
            <person name="Wendel J.F."/>
            <person name="Stelly D.M."/>
            <person name="Grimwood J."/>
            <person name="Schmutz J."/>
        </authorList>
    </citation>
    <scope>NUCLEOTIDE SEQUENCE [LARGE SCALE GENOMIC DNA]</scope>
    <source>
        <strain evidence="2">cv. TM-1</strain>
    </source>
</reference>
<dbReference type="GeneID" id="107929475"/>
<feature type="region of interest" description="Disordered" evidence="1">
    <location>
        <begin position="74"/>
        <end position="105"/>
    </location>
</feature>
<dbReference type="PaxDb" id="3635-A0A1U8LPC4"/>
<keyword evidence="2" id="KW-1185">Reference proteome</keyword>
<evidence type="ECO:0000313" key="2">
    <source>
        <dbReference type="Proteomes" id="UP000818029"/>
    </source>
</evidence>
<evidence type="ECO:0000256" key="1">
    <source>
        <dbReference type="SAM" id="MobiDB-lite"/>
    </source>
</evidence>
<feature type="compositionally biased region" description="Polar residues" evidence="1">
    <location>
        <begin position="81"/>
        <end position="100"/>
    </location>
</feature>
<dbReference type="RefSeq" id="XP_016716395.2">
    <property type="nucleotide sequence ID" value="XM_016860906.2"/>
</dbReference>
<name>A0A1U8LPC4_GOSHI</name>
<gene>
    <name evidence="3" type="primary">LOC107929475</name>
</gene>
<evidence type="ECO:0000313" key="3">
    <source>
        <dbReference type="RefSeq" id="XP_016716395.2"/>
    </source>
</evidence>
<dbReference type="KEGG" id="ghi:107929475"/>
<reference evidence="3" key="2">
    <citation type="submission" date="2025-08" db="UniProtKB">
        <authorList>
            <consortium name="RefSeq"/>
        </authorList>
    </citation>
    <scope>IDENTIFICATION</scope>
</reference>
<dbReference type="Proteomes" id="UP000818029">
    <property type="component" value="Chromosome D12"/>
</dbReference>
<dbReference type="AlphaFoldDB" id="A0A1U8LPC4"/>